<dbReference type="Pfam" id="PF08780">
    <property type="entry name" value="NTase_sub_bind"/>
    <property type="match status" value="1"/>
</dbReference>
<reference evidence="1 2" key="1">
    <citation type="submission" date="2018-06" db="EMBL/GenBank/DDBJ databases">
        <title>Genomic Encyclopedia of Archaeal and Bacterial Type Strains, Phase II (KMG-II): from individual species to whole genera.</title>
        <authorList>
            <person name="Goeker M."/>
        </authorList>
    </citation>
    <scope>NUCLEOTIDE SEQUENCE [LARGE SCALE GENOMIC DNA]</scope>
    <source>
        <strain evidence="1 2">DSM 21851</strain>
    </source>
</reference>
<dbReference type="Proteomes" id="UP000248790">
    <property type="component" value="Unassembled WGS sequence"/>
</dbReference>
<evidence type="ECO:0000313" key="1">
    <source>
        <dbReference type="EMBL" id="RAJ94004.1"/>
    </source>
</evidence>
<organism evidence="1 2">
    <name type="scientific">Larkinella arboricola</name>
    <dbReference type="NCBI Taxonomy" id="643671"/>
    <lineage>
        <taxon>Bacteria</taxon>
        <taxon>Pseudomonadati</taxon>
        <taxon>Bacteroidota</taxon>
        <taxon>Cytophagia</taxon>
        <taxon>Cytophagales</taxon>
        <taxon>Spirosomataceae</taxon>
        <taxon>Larkinella</taxon>
    </lineage>
</organism>
<dbReference type="InterPro" id="IPR010235">
    <property type="entry name" value="HepT"/>
</dbReference>
<dbReference type="EMBL" id="QLMC01000005">
    <property type="protein sequence ID" value="RAJ94004.1"/>
    <property type="molecule type" value="Genomic_DNA"/>
</dbReference>
<dbReference type="Gene3D" id="1.20.120.330">
    <property type="entry name" value="Nucleotidyltransferases domain 2"/>
    <property type="match status" value="1"/>
</dbReference>
<keyword evidence="1" id="KW-0808">Transferase</keyword>
<gene>
    <name evidence="1" type="ORF">LX87_03888</name>
</gene>
<evidence type="ECO:0000313" key="2">
    <source>
        <dbReference type="Proteomes" id="UP000248790"/>
    </source>
</evidence>
<keyword evidence="2" id="KW-1185">Reference proteome</keyword>
<proteinExistence type="predicted"/>
<name>A0A327WP69_LARAB</name>
<comment type="caution">
    <text evidence="1">The sequence shown here is derived from an EMBL/GenBank/DDBJ whole genome shotgun (WGS) entry which is preliminary data.</text>
</comment>
<dbReference type="GO" id="GO:0016740">
    <property type="term" value="F:transferase activity"/>
    <property type="evidence" value="ECO:0007669"/>
    <property type="project" value="UniProtKB-KW"/>
</dbReference>
<dbReference type="SUPFAM" id="SSF81593">
    <property type="entry name" value="Nucleotidyltransferase substrate binding subunit/domain"/>
    <property type="match status" value="1"/>
</dbReference>
<dbReference type="AlphaFoldDB" id="A0A327WP69"/>
<protein>
    <submittedName>
        <fullName evidence="1">Nucleotidyltransferase-like protein</fullName>
    </submittedName>
</protein>
<accession>A0A327WP69</accession>
<sequence length="94" mass="10969">MNQEIRWEQRFGSYKRVLAQLNKFIDKGELNELEEQGLIKAFEYTYELAWKTLQDFLRNKATSTLQVRSPLLSRPFRTVISTVSPGSECIKAVI</sequence>